<evidence type="ECO:0000256" key="1">
    <source>
        <dbReference type="ARBA" id="ARBA00022999"/>
    </source>
</evidence>
<dbReference type="SUPFAM" id="SSF55550">
    <property type="entry name" value="SH2 domain"/>
    <property type="match status" value="1"/>
</dbReference>
<dbReference type="Gene3D" id="3.30.505.10">
    <property type="entry name" value="SH2 domain"/>
    <property type="match status" value="1"/>
</dbReference>
<evidence type="ECO:0000256" key="2">
    <source>
        <dbReference type="PROSITE-ProRule" id="PRU00191"/>
    </source>
</evidence>
<evidence type="ECO:0000256" key="3">
    <source>
        <dbReference type="SAM" id="MobiDB-lite"/>
    </source>
</evidence>
<dbReference type="PANTHER" id="PTHR11801">
    <property type="entry name" value="SIGNAL TRANSDUCER AND ACTIVATOR OF TRANSCRIPTION"/>
    <property type="match status" value="1"/>
</dbReference>
<evidence type="ECO:0000313" key="5">
    <source>
        <dbReference type="Proteomes" id="UP000695022"/>
    </source>
</evidence>
<dbReference type="GeneID" id="106819845"/>
<feature type="region of interest" description="Disordered" evidence="3">
    <location>
        <begin position="161"/>
        <end position="193"/>
    </location>
</feature>
<accession>A0ABM1F637</accession>
<sequence length="265" mass="29444">ENLRGKEFTFWQWYYSAAKLLKEDKQLKQMWNSSLLMGFIGKGKAEQILASKPKGTFLARFSESRQGGITIAWIQDVENHMGVYHLAAWTAADFKQRCLADRIRDLASLLYLCQDPNAEPMPKDQALQSYYTIPEPQLKMEPNADGYVVSDLKCHLPDRFDQMHLDDPRSPASVQSSSYEPPSPAISYAGSTSQQPSANFVDVGSGNPLIDNMDLMADFMTDSGAPFSPQVDYVDDLVDMSVFNLVCGQGQDMFLGGAGDPDSTN</sequence>
<feature type="non-terminal residue" evidence="6">
    <location>
        <position position="1"/>
    </location>
</feature>
<gene>
    <name evidence="6" type="primary">LOC106819845</name>
</gene>
<keyword evidence="5" id="KW-1185">Reference proteome</keyword>
<dbReference type="InterPro" id="IPR000980">
    <property type="entry name" value="SH2"/>
</dbReference>
<evidence type="ECO:0000313" key="6">
    <source>
        <dbReference type="RefSeq" id="XP_014679908.1"/>
    </source>
</evidence>
<name>A0ABM1F637_PRICU</name>
<proteinExistence type="predicted"/>
<feature type="domain" description="SH2" evidence="4">
    <location>
        <begin position="13"/>
        <end position="86"/>
    </location>
</feature>
<dbReference type="Gene3D" id="1.10.238.10">
    <property type="entry name" value="EF-hand"/>
    <property type="match status" value="1"/>
</dbReference>
<dbReference type="RefSeq" id="XP_014679908.1">
    <property type="nucleotide sequence ID" value="XM_014824422.1"/>
</dbReference>
<protein>
    <submittedName>
        <fullName evidence="6">Signal transducer and activator of transcription 5B-like</fullName>
    </submittedName>
</protein>
<keyword evidence="1 2" id="KW-0727">SH2 domain</keyword>
<organism evidence="5 6">
    <name type="scientific">Priapulus caudatus</name>
    <name type="common">Priapulid worm</name>
    <dbReference type="NCBI Taxonomy" id="37621"/>
    <lineage>
        <taxon>Eukaryota</taxon>
        <taxon>Metazoa</taxon>
        <taxon>Ecdysozoa</taxon>
        <taxon>Scalidophora</taxon>
        <taxon>Priapulida</taxon>
        <taxon>Priapulimorpha</taxon>
        <taxon>Priapulimorphida</taxon>
        <taxon>Priapulidae</taxon>
        <taxon>Priapulus</taxon>
    </lineage>
</organism>
<dbReference type="InterPro" id="IPR001217">
    <property type="entry name" value="STAT"/>
</dbReference>
<dbReference type="PROSITE" id="PS50001">
    <property type="entry name" value="SH2"/>
    <property type="match status" value="1"/>
</dbReference>
<evidence type="ECO:0000259" key="4">
    <source>
        <dbReference type="PROSITE" id="PS50001"/>
    </source>
</evidence>
<reference evidence="6" key="1">
    <citation type="submission" date="2025-08" db="UniProtKB">
        <authorList>
            <consortium name="RefSeq"/>
        </authorList>
    </citation>
    <scope>IDENTIFICATION</scope>
</reference>
<dbReference type="Pfam" id="PF00017">
    <property type="entry name" value="SH2"/>
    <property type="match status" value="1"/>
</dbReference>
<dbReference type="Proteomes" id="UP000695022">
    <property type="component" value="Unplaced"/>
</dbReference>
<dbReference type="InterPro" id="IPR036860">
    <property type="entry name" value="SH2_dom_sf"/>
</dbReference>
<dbReference type="CDD" id="cd09919">
    <property type="entry name" value="SH2_STAT_family"/>
    <property type="match status" value="1"/>
</dbReference>